<dbReference type="GeneID" id="54453815"/>
<sequence length="175" mass="18658">MVQLSLSPAPALSSPTSSHTRRYRSPSRRPSRHLQHPRTCRSQRGFSRSGGGSGECSAQRKSCQISPGHSNLYRQRTRQIEYFKALGLLAYLVPRRRVPDQHFVALEIHGRLSPPLARFERLVAPDFGASGFGGGCGGGGEDVGGAVAGLAVLLEGGVGRGGGSEEVGLRRHDCG</sequence>
<dbReference type="EMBL" id="MU003717">
    <property type="protein sequence ID" value="KAF2803553.1"/>
    <property type="molecule type" value="Genomic_DNA"/>
</dbReference>
<name>A0A6A6Y4W1_9PEZI</name>
<evidence type="ECO:0000313" key="3">
    <source>
        <dbReference type="Proteomes" id="UP000504636"/>
    </source>
</evidence>
<feature type="compositionally biased region" description="Basic residues" evidence="1">
    <location>
        <begin position="19"/>
        <end position="41"/>
    </location>
</feature>
<dbReference type="RefSeq" id="XP_033570517.1">
    <property type="nucleotide sequence ID" value="XM_033712922.1"/>
</dbReference>
<protein>
    <submittedName>
        <fullName evidence="2 4">Uncharacterized protein</fullName>
    </submittedName>
</protein>
<keyword evidence="3" id="KW-1185">Reference proteome</keyword>
<proteinExistence type="predicted"/>
<evidence type="ECO:0000313" key="2">
    <source>
        <dbReference type="EMBL" id="KAF2803553.1"/>
    </source>
</evidence>
<gene>
    <name evidence="2 4" type="ORF">BDZ99DRAFT_166766</name>
</gene>
<dbReference type="AlphaFoldDB" id="A0A6A6Y4W1"/>
<reference evidence="4" key="3">
    <citation type="submission" date="2025-04" db="UniProtKB">
        <authorList>
            <consortium name="RefSeq"/>
        </authorList>
    </citation>
    <scope>IDENTIFICATION</scope>
    <source>
        <strain evidence="4">CBS 304.34</strain>
    </source>
</reference>
<feature type="compositionally biased region" description="Low complexity" evidence="1">
    <location>
        <begin position="1"/>
        <end position="18"/>
    </location>
</feature>
<organism evidence="2">
    <name type="scientific">Mytilinidion resinicola</name>
    <dbReference type="NCBI Taxonomy" id="574789"/>
    <lineage>
        <taxon>Eukaryota</taxon>
        <taxon>Fungi</taxon>
        <taxon>Dikarya</taxon>
        <taxon>Ascomycota</taxon>
        <taxon>Pezizomycotina</taxon>
        <taxon>Dothideomycetes</taxon>
        <taxon>Pleosporomycetidae</taxon>
        <taxon>Mytilinidiales</taxon>
        <taxon>Mytilinidiaceae</taxon>
        <taxon>Mytilinidion</taxon>
    </lineage>
</organism>
<dbReference type="Proteomes" id="UP000504636">
    <property type="component" value="Unplaced"/>
</dbReference>
<evidence type="ECO:0000256" key="1">
    <source>
        <dbReference type="SAM" id="MobiDB-lite"/>
    </source>
</evidence>
<reference evidence="4" key="2">
    <citation type="submission" date="2020-04" db="EMBL/GenBank/DDBJ databases">
        <authorList>
            <consortium name="NCBI Genome Project"/>
        </authorList>
    </citation>
    <scope>NUCLEOTIDE SEQUENCE</scope>
    <source>
        <strain evidence="4">CBS 304.34</strain>
    </source>
</reference>
<reference evidence="2 4" key="1">
    <citation type="journal article" date="2020" name="Stud. Mycol.">
        <title>101 Dothideomycetes genomes: a test case for predicting lifestyles and emergence of pathogens.</title>
        <authorList>
            <person name="Haridas S."/>
            <person name="Albert R."/>
            <person name="Binder M."/>
            <person name="Bloem J."/>
            <person name="Labutti K."/>
            <person name="Salamov A."/>
            <person name="Andreopoulos B."/>
            <person name="Baker S."/>
            <person name="Barry K."/>
            <person name="Bills G."/>
            <person name="Bluhm B."/>
            <person name="Cannon C."/>
            <person name="Castanera R."/>
            <person name="Culley D."/>
            <person name="Daum C."/>
            <person name="Ezra D."/>
            <person name="Gonzalez J."/>
            <person name="Henrissat B."/>
            <person name="Kuo A."/>
            <person name="Liang C."/>
            <person name="Lipzen A."/>
            <person name="Lutzoni F."/>
            <person name="Magnuson J."/>
            <person name="Mondo S."/>
            <person name="Nolan M."/>
            <person name="Ohm R."/>
            <person name="Pangilinan J."/>
            <person name="Park H.-J."/>
            <person name="Ramirez L."/>
            <person name="Alfaro M."/>
            <person name="Sun H."/>
            <person name="Tritt A."/>
            <person name="Yoshinaga Y."/>
            <person name="Zwiers L.-H."/>
            <person name="Turgeon B."/>
            <person name="Goodwin S."/>
            <person name="Spatafora J."/>
            <person name="Crous P."/>
            <person name="Grigoriev I."/>
        </authorList>
    </citation>
    <scope>NUCLEOTIDE SEQUENCE</scope>
    <source>
        <strain evidence="2 4">CBS 304.34</strain>
    </source>
</reference>
<evidence type="ECO:0000313" key="4">
    <source>
        <dbReference type="RefSeq" id="XP_033570517.1"/>
    </source>
</evidence>
<accession>A0A6A6Y4W1</accession>
<feature type="region of interest" description="Disordered" evidence="1">
    <location>
        <begin position="1"/>
        <end position="63"/>
    </location>
</feature>